<name>A0ABD7RV32_ECTME</name>
<sequence length="88" mass="10216">MRLNYPSQQASKRDRALAQAWTLRRRLGCDAGPFEYPAEYIRRPKGMHRATFAKRIEKLARIELQAVANVETFIAALERTTGRTLRVR</sequence>
<dbReference type="Proteomes" id="UP000317327">
    <property type="component" value="Unassembled WGS sequence"/>
</dbReference>
<proteinExistence type="predicted"/>
<reference evidence="1 2" key="1">
    <citation type="submission" date="2019-01" db="EMBL/GenBank/DDBJ databases">
        <title>Whole genome shotgun sequencing of Pseudomonas spp. isolated by its ability to degrade furfural.</title>
        <authorList>
            <person name="Donoso R."/>
            <person name="Farkas C."/>
            <person name="Villegas P."/>
            <person name="Gonzales-Toro F."/>
            <person name="Guajardo-Parra M."/>
            <person name="Araya-Nail M."/>
            <person name="Morgante V."/>
            <person name="Perez-Pantoja D."/>
        </authorList>
    </citation>
    <scope>NUCLEOTIDE SEQUENCE [LARGE SCALE GENOMIC DNA]</scope>
    <source>
        <strain evidence="1 2">VN231</strain>
    </source>
</reference>
<comment type="caution">
    <text evidence="1">The sequence shown here is derived from an EMBL/GenBank/DDBJ whole genome shotgun (WGS) entry which is preliminary data.</text>
</comment>
<organism evidence="1 2">
    <name type="scientific">Ectopseudomonas mendocina</name>
    <name type="common">Pseudomonas mendocina</name>
    <dbReference type="NCBI Taxonomy" id="300"/>
    <lineage>
        <taxon>Bacteria</taxon>
        <taxon>Pseudomonadati</taxon>
        <taxon>Pseudomonadota</taxon>
        <taxon>Gammaproteobacteria</taxon>
        <taxon>Pseudomonadales</taxon>
        <taxon>Pseudomonadaceae</taxon>
        <taxon>Ectopseudomonas</taxon>
    </lineage>
</organism>
<gene>
    <name evidence="1" type="ORF">EQ836_17205</name>
</gene>
<evidence type="ECO:0000313" key="1">
    <source>
        <dbReference type="EMBL" id="TRO15746.1"/>
    </source>
</evidence>
<dbReference type="AlphaFoldDB" id="A0ABD7RV32"/>
<evidence type="ECO:0000313" key="2">
    <source>
        <dbReference type="Proteomes" id="UP000317327"/>
    </source>
</evidence>
<protein>
    <submittedName>
        <fullName evidence="1">Uncharacterized protein</fullName>
    </submittedName>
</protein>
<dbReference type="EMBL" id="SCFV01000008">
    <property type="protein sequence ID" value="TRO15746.1"/>
    <property type="molecule type" value="Genomic_DNA"/>
</dbReference>
<accession>A0ABD7RV32</accession>